<dbReference type="InterPro" id="IPR013785">
    <property type="entry name" value="Aldolase_TIM"/>
</dbReference>
<dbReference type="InterPro" id="IPR000385">
    <property type="entry name" value="MoaA_NifB_PqqE_Fe-S-bd_CS"/>
</dbReference>
<dbReference type="AlphaFoldDB" id="G7WD57"/>
<dbReference type="SFLD" id="SFLDF00570">
    <property type="entry name" value="tungsten_cofactor_oxidoreducas"/>
    <property type="match status" value="1"/>
</dbReference>
<reference evidence="8 9" key="2">
    <citation type="journal article" date="2012" name="J. Bacteriol.">
        <title>Complete genome sequences of Desulfosporosinus orientis DSM765T, Desulfosporosinus youngiae DSM17734T, Desulfosporosinus meridiei DSM13257T, and Desulfosporosinus acidiphilus DSM22704T.</title>
        <authorList>
            <person name="Pester M."/>
            <person name="Brambilla E."/>
            <person name="Alazard D."/>
            <person name="Rattei T."/>
            <person name="Weinmaier T."/>
            <person name="Han J."/>
            <person name="Lucas S."/>
            <person name="Lapidus A."/>
            <person name="Cheng J.F."/>
            <person name="Goodwin L."/>
            <person name="Pitluck S."/>
            <person name="Peters L."/>
            <person name="Ovchinnikova G."/>
            <person name="Teshima H."/>
            <person name="Detter J.C."/>
            <person name="Han C.S."/>
            <person name="Tapia R."/>
            <person name="Land M.L."/>
            <person name="Hauser L."/>
            <person name="Kyrpides N.C."/>
            <person name="Ivanova N.N."/>
            <person name="Pagani I."/>
            <person name="Huntmann M."/>
            <person name="Wei C.L."/>
            <person name="Davenport K.W."/>
            <person name="Daligault H."/>
            <person name="Chain P.S."/>
            <person name="Chen A."/>
            <person name="Mavromatis K."/>
            <person name="Markowitz V."/>
            <person name="Szeto E."/>
            <person name="Mikhailova N."/>
            <person name="Pati A."/>
            <person name="Wagner M."/>
            <person name="Woyke T."/>
            <person name="Ollivier B."/>
            <person name="Klenk H.P."/>
            <person name="Spring S."/>
            <person name="Loy A."/>
        </authorList>
    </citation>
    <scope>NUCLEOTIDE SEQUENCE [LARGE SCALE GENOMIC DNA]</scope>
    <source>
        <strain evidence="9">ATCC 19365 / DSM 765 / NCIMB 8382 / VKM B-1628</strain>
    </source>
</reference>
<dbReference type="eggNOG" id="COG0535">
    <property type="taxonomic scope" value="Bacteria"/>
</dbReference>
<dbReference type="GO" id="GO:0051539">
    <property type="term" value="F:4 iron, 4 sulfur cluster binding"/>
    <property type="evidence" value="ECO:0007669"/>
    <property type="project" value="UniProtKB-KW"/>
</dbReference>
<dbReference type="PROSITE" id="PS51918">
    <property type="entry name" value="RADICAL_SAM"/>
    <property type="match status" value="1"/>
</dbReference>
<dbReference type="Pfam" id="PF04055">
    <property type="entry name" value="Radical_SAM"/>
    <property type="match status" value="1"/>
</dbReference>
<dbReference type="Gene3D" id="3.20.20.70">
    <property type="entry name" value="Aldolase class I"/>
    <property type="match status" value="1"/>
</dbReference>
<dbReference type="CDD" id="cd01335">
    <property type="entry name" value="Radical_SAM"/>
    <property type="match status" value="1"/>
</dbReference>
<keyword evidence="5" id="KW-0408">Iron</keyword>
<evidence type="ECO:0000256" key="3">
    <source>
        <dbReference type="ARBA" id="ARBA00022691"/>
    </source>
</evidence>
<dbReference type="Proteomes" id="UP000006346">
    <property type="component" value="Chromosome"/>
</dbReference>
<dbReference type="InterPro" id="IPR034391">
    <property type="entry name" value="AdoMet-like_SPASM_containing"/>
</dbReference>
<keyword evidence="9" id="KW-1185">Reference proteome</keyword>
<keyword evidence="3" id="KW-0949">S-adenosyl-L-methionine</keyword>
<sequence length="357" mass="40718">MKDIVELVFHPSPSIERLYLELTNRCNLSCEMCYRQRWHEPLGDMSTEIISSIAGETAVFPDLKEVILGGIGEPTIADNFRQAVELFAPRYEITVTTNGTTLNENMIEFLLSRGVARIALSVDSTDVQTFAAIRHENVQGLLESTRQIAKQRVMGRPEIIWEFVAMKSTLPYLHETVRQAGQLGVNRILVSHILPMREELKAETLYHPMLPEYERSFQTAFLLGLAKGVEVILPKSELKTERYCKFVETQSAIVRWDGQVSPCYRFLHSYPEYVFGRYKQIDAHSFGSLREQSLLKIWTSPEFMSYRYNVLHGEYASCPDCQWVEGCDMVLRADMDCLGHSPACGDCLWGRGITVCP</sequence>
<keyword evidence="2" id="KW-0004">4Fe-4S</keyword>
<dbReference type="SUPFAM" id="SSF102114">
    <property type="entry name" value="Radical SAM enzymes"/>
    <property type="match status" value="1"/>
</dbReference>
<dbReference type="EMBL" id="CP003108">
    <property type="protein sequence ID" value="AET67252.1"/>
    <property type="molecule type" value="Genomic_DNA"/>
</dbReference>
<dbReference type="InterPro" id="IPR058240">
    <property type="entry name" value="rSAM_sf"/>
</dbReference>
<evidence type="ECO:0000256" key="1">
    <source>
        <dbReference type="ARBA" id="ARBA00001966"/>
    </source>
</evidence>
<evidence type="ECO:0000256" key="5">
    <source>
        <dbReference type="ARBA" id="ARBA00023004"/>
    </source>
</evidence>
<evidence type="ECO:0000259" key="7">
    <source>
        <dbReference type="PROSITE" id="PS51918"/>
    </source>
</evidence>
<dbReference type="InterPro" id="IPR007197">
    <property type="entry name" value="rSAM"/>
</dbReference>
<gene>
    <name evidence="8" type="ordered locus">Desor_1606</name>
</gene>
<dbReference type="InterPro" id="IPR023885">
    <property type="entry name" value="4Fe4S-binding_SPASM_dom"/>
</dbReference>
<accession>G7WD57</accession>
<keyword evidence="6" id="KW-0411">Iron-sulfur</keyword>
<dbReference type="STRING" id="768706.Desor_1606"/>
<dbReference type="InterPro" id="IPR050377">
    <property type="entry name" value="Radical_SAM_PqqE_MftC-like"/>
</dbReference>
<keyword evidence="4" id="KW-0479">Metal-binding</keyword>
<organism evidence="8 9">
    <name type="scientific">Desulfosporosinus orientis (strain ATCC 19365 / DSM 765 / NCIMB 8382 / VKM B-1628 / Singapore I)</name>
    <name type="common">Desulfotomaculum orientis</name>
    <dbReference type="NCBI Taxonomy" id="768706"/>
    <lineage>
        <taxon>Bacteria</taxon>
        <taxon>Bacillati</taxon>
        <taxon>Bacillota</taxon>
        <taxon>Clostridia</taxon>
        <taxon>Eubacteriales</taxon>
        <taxon>Desulfitobacteriaceae</taxon>
        <taxon>Desulfosporosinus</taxon>
    </lineage>
</organism>
<dbReference type="HOGENOM" id="CLU_009273_1_1_9"/>
<evidence type="ECO:0000256" key="6">
    <source>
        <dbReference type="ARBA" id="ARBA00023014"/>
    </source>
</evidence>
<dbReference type="GO" id="GO:0046872">
    <property type="term" value="F:metal ion binding"/>
    <property type="evidence" value="ECO:0007669"/>
    <property type="project" value="UniProtKB-KW"/>
</dbReference>
<evidence type="ECO:0000256" key="4">
    <source>
        <dbReference type="ARBA" id="ARBA00022723"/>
    </source>
</evidence>
<evidence type="ECO:0000313" key="8">
    <source>
        <dbReference type="EMBL" id="AET67252.1"/>
    </source>
</evidence>
<dbReference type="PATRIC" id="fig|768706.3.peg.1593"/>
<evidence type="ECO:0000256" key="2">
    <source>
        <dbReference type="ARBA" id="ARBA00022485"/>
    </source>
</evidence>
<evidence type="ECO:0000313" key="9">
    <source>
        <dbReference type="Proteomes" id="UP000006346"/>
    </source>
</evidence>
<dbReference type="Pfam" id="PF13186">
    <property type="entry name" value="SPASM"/>
    <property type="match status" value="1"/>
</dbReference>
<dbReference type="PANTHER" id="PTHR11228:SF34">
    <property type="entry name" value="TUNGSTEN-CONTAINING ALDEHYDE FERREDOXIN OXIDOREDUCTASE COFACTOR MODIFYING PROTEIN"/>
    <property type="match status" value="1"/>
</dbReference>
<proteinExistence type="predicted"/>
<protein>
    <submittedName>
        <fullName evidence="8">Putative Fe-S oxidoreductase</fullName>
    </submittedName>
</protein>
<dbReference type="RefSeq" id="WP_014184071.1">
    <property type="nucleotide sequence ID" value="NC_016584.1"/>
</dbReference>
<dbReference type="PROSITE" id="PS01305">
    <property type="entry name" value="MOAA_NIFB_PQQE"/>
    <property type="match status" value="1"/>
</dbReference>
<feature type="domain" description="Radical SAM core" evidence="7">
    <location>
        <begin position="12"/>
        <end position="226"/>
    </location>
</feature>
<dbReference type="CDD" id="cd21121">
    <property type="entry name" value="SPASM_Cmo-like"/>
    <property type="match status" value="1"/>
</dbReference>
<dbReference type="PANTHER" id="PTHR11228">
    <property type="entry name" value="RADICAL SAM DOMAIN PROTEIN"/>
    <property type="match status" value="1"/>
</dbReference>
<dbReference type="OrthoDB" id="9810775at2"/>
<dbReference type="KEGG" id="dor:Desor_1606"/>
<dbReference type="SFLD" id="SFLDS00029">
    <property type="entry name" value="Radical_SAM"/>
    <property type="match status" value="1"/>
</dbReference>
<dbReference type="InterPro" id="IPR027604">
    <property type="entry name" value="W_rSAM_matur"/>
</dbReference>
<name>G7WD57_DESOD</name>
<reference evidence="9" key="1">
    <citation type="submission" date="2011-11" db="EMBL/GenBank/DDBJ databases">
        <title>Complete sequence of Desulfosporosinus orientis DSM 765.</title>
        <authorList>
            <person name="Lucas S."/>
            <person name="Han J."/>
            <person name="Lapidus A."/>
            <person name="Cheng J.-F."/>
            <person name="Goodwin L."/>
            <person name="Pitluck S."/>
            <person name="Peters L."/>
            <person name="Ovchinnikova G."/>
            <person name="Teshima H."/>
            <person name="Detter J.C."/>
            <person name="Han C."/>
            <person name="Tapia R."/>
            <person name="Land M."/>
            <person name="Hauser L."/>
            <person name="Kyrpides N."/>
            <person name="Ivanova N."/>
            <person name="Pagani I."/>
            <person name="Pester M."/>
            <person name="Spring S."/>
            <person name="Ollivier B."/>
            <person name="Rattei T."/>
            <person name="Klenk H.-P."/>
            <person name="Wagner M."/>
            <person name="Loy A."/>
            <person name="Woyke T."/>
        </authorList>
    </citation>
    <scope>NUCLEOTIDE SEQUENCE [LARGE SCALE GENOMIC DNA]</scope>
    <source>
        <strain evidence="9">ATCC 19365 / DSM 765 / NCIMB 8382 / VKM B-1628</strain>
    </source>
</reference>
<dbReference type="GO" id="GO:0003824">
    <property type="term" value="F:catalytic activity"/>
    <property type="evidence" value="ECO:0007669"/>
    <property type="project" value="InterPro"/>
</dbReference>
<comment type="cofactor">
    <cofactor evidence="1">
        <name>[4Fe-4S] cluster</name>
        <dbReference type="ChEBI" id="CHEBI:49883"/>
    </cofactor>
</comment>
<dbReference type="SFLD" id="SFLDG01387">
    <property type="entry name" value="BtrN-like_SPASM_domain_contain"/>
    <property type="match status" value="1"/>
</dbReference>
<dbReference type="SFLD" id="SFLDG01067">
    <property type="entry name" value="SPASM/twitch_domain_containing"/>
    <property type="match status" value="1"/>
</dbReference>